<dbReference type="NCBIfam" id="TIGR01136">
    <property type="entry name" value="cysKM"/>
    <property type="match status" value="1"/>
</dbReference>
<evidence type="ECO:0000313" key="6">
    <source>
        <dbReference type="EMBL" id="MFA9478045.1"/>
    </source>
</evidence>
<evidence type="ECO:0000256" key="1">
    <source>
        <dbReference type="ARBA" id="ARBA00001933"/>
    </source>
</evidence>
<evidence type="ECO:0000256" key="2">
    <source>
        <dbReference type="ARBA" id="ARBA00012681"/>
    </source>
</evidence>
<evidence type="ECO:0000256" key="4">
    <source>
        <dbReference type="ARBA" id="ARBA00047931"/>
    </source>
</evidence>
<dbReference type="EMBL" id="JBGUBD010000004">
    <property type="protein sequence ID" value="MFA9478045.1"/>
    <property type="molecule type" value="Genomic_DNA"/>
</dbReference>
<comment type="cofactor">
    <cofactor evidence="1">
        <name>pyridoxal 5'-phosphate</name>
        <dbReference type="ChEBI" id="CHEBI:597326"/>
    </cofactor>
</comment>
<dbReference type="InterPro" id="IPR005859">
    <property type="entry name" value="CysK"/>
</dbReference>
<gene>
    <name evidence="6" type="primary">cysK</name>
    <name evidence="6" type="ORF">ACERK3_07015</name>
</gene>
<dbReference type="NCBIfam" id="TIGR01139">
    <property type="entry name" value="cysK"/>
    <property type="match status" value="1"/>
</dbReference>
<dbReference type="CDD" id="cd01561">
    <property type="entry name" value="CBS_like"/>
    <property type="match status" value="1"/>
</dbReference>
<dbReference type="InterPro" id="IPR036052">
    <property type="entry name" value="TrpB-like_PALP_sf"/>
</dbReference>
<organism evidence="6 7">
    <name type="scientific">Natronomicrosphaera hydrolytica</name>
    <dbReference type="NCBI Taxonomy" id="3242702"/>
    <lineage>
        <taxon>Bacteria</taxon>
        <taxon>Pseudomonadati</taxon>
        <taxon>Planctomycetota</taxon>
        <taxon>Phycisphaerae</taxon>
        <taxon>Phycisphaerales</taxon>
        <taxon>Phycisphaeraceae</taxon>
        <taxon>Natronomicrosphaera</taxon>
    </lineage>
</organism>
<feature type="domain" description="Tryptophan synthase beta chain-like PALP" evidence="5">
    <location>
        <begin position="10"/>
        <end position="294"/>
    </location>
</feature>
<sequence length="329" mass="35452">MPHHTTFPNITSTIGHTPLVRLNRVIPPEHATVLLKLEFFNPLSSVKDRIGRAMLEAAEQAGQIEPGRTHIIEPTSGNTGIALAFVAAAKGYKLTLTMPESMSHERRALLRGLGANLELTPAPLGMKGAIQRAHELLKKTSVGWLPQQFDNPANPRIHEQTTGPEIWADTDGKVDVLVAGVGTGGTITGTTRYLRKKNPDLAAVAVEPAESPVISGGESGPHRIQGIGAGFVPTNLDRELLDDIERVSAEEAIHWARRLAHEEGILAGISTGANLAAAARIAAEPENRHYTIVTFAPSSGERYLTTPLFDLIGRKLIDAEPDHRAEVRI</sequence>
<dbReference type="GO" id="GO:0004124">
    <property type="term" value="F:cysteine synthase activity"/>
    <property type="evidence" value="ECO:0007669"/>
    <property type="project" value="UniProtKB-EC"/>
</dbReference>
<reference evidence="6 7" key="1">
    <citation type="submission" date="2024-08" db="EMBL/GenBank/DDBJ databases">
        <title>Whole-genome sequencing of halo(alkali)philic microorganisms from hypersaline lakes.</title>
        <authorList>
            <person name="Sorokin D.Y."/>
            <person name="Merkel A.Y."/>
            <person name="Messina E."/>
            <person name="Yakimov M."/>
        </authorList>
    </citation>
    <scope>NUCLEOTIDE SEQUENCE [LARGE SCALE GENOMIC DNA]</scope>
    <source>
        <strain evidence="6 7">AB-hyl4</strain>
    </source>
</reference>
<dbReference type="InterPro" id="IPR001926">
    <property type="entry name" value="TrpB-like_PALP"/>
</dbReference>
<dbReference type="Proteomes" id="UP001575105">
    <property type="component" value="Unassembled WGS sequence"/>
</dbReference>
<accession>A0ABV4U4G0</accession>
<evidence type="ECO:0000259" key="5">
    <source>
        <dbReference type="Pfam" id="PF00291"/>
    </source>
</evidence>
<dbReference type="EC" id="2.5.1.47" evidence="2"/>
<dbReference type="SUPFAM" id="SSF53686">
    <property type="entry name" value="Tryptophan synthase beta subunit-like PLP-dependent enzymes"/>
    <property type="match status" value="1"/>
</dbReference>
<dbReference type="PANTHER" id="PTHR10314">
    <property type="entry name" value="CYSTATHIONINE BETA-SYNTHASE"/>
    <property type="match status" value="1"/>
</dbReference>
<dbReference type="RefSeq" id="WP_425344974.1">
    <property type="nucleotide sequence ID" value="NZ_JBGUBD010000004.1"/>
</dbReference>
<dbReference type="Gene3D" id="3.40.50.1100">
    <property type="match status" value="2"/>
</dbReference>
<keyword evidence="6" id="KW-0808">Transferase</keyword>
<dbReference type="InterPro" id="IPR050214">
    <property type="entry name" value="Cys_Synth/Cystath_Beta-Synth"/>
</dbReference>
<dbReference type="InterPro" id="IPR005856">
    <property type="entry name" value="Cys_synth"/>
</dbReference>
<evidence type="ECO:0000313" key="7">
    <source>
        <dbReference type="Proteomes" id="UP001575105"/>
    </source>
</evidence>
<protein>
    <recommendedName>
        <fullName evidence="2">cysteine synthase</fullName>
        <ecNumber evidence="2">2.5.1.47</ecNumber>
    </recommendedName>
</protein>
<comment type="caution">
    <text evidence="6">The sequence shown here is derived from an EMBL/GenBank/DDBJ whole genome shotgun (WGS) entry which is preliminary data.</text>
</comment>
<keyword evidence="3" id="KW-0663">Pyridoxal phosphate</keyword>
<dbReference type="Pfam" id="PF00291">
    <property type="entry name" value="PALP"/>
    <property type="match status" value="1"/>
</dbReference>
<keyword evidence="7" id="KW-1185">Reference proteome</keyword>
<evidence type="ECO:0000256" key="3">
    <source>
        <dbReference type="ARBA" id="ARBA00022898"/>
    </source>
</evidence>
<name>A0ABV4U4G0_9BACT</name>
<proteinExistence type="predicted"/>
<comment type="catalytic activity">
    <reaction evidence="4">
        <text>O-acetyl-L-serine + hydrogen sulfide = L-cysteine + acetate</text>
        <dbReference type="Rhea" id="RHEA:14829"/>
        <dbReference type="ChEBI" id="CHEBI:29919"/>
        <dbReference type="ChEBI" id="CHEBI:30089"/>
        <dbReference type="ChEBI" id="CHEBI:35235"/>
        <dbReference type="ChEBI" id="CHEBI:58340"/>
        <dbReference type="EC" id="2.5.1.47"/>
    </reaction>
</comment>